<evidence type="ECO:0000313" key="1">
    <source>
        <dbReference type="EMBL" id="KAI5674993.1"/>
    </source>
</evidence>
<protein>
    <submittedName>
        <fullName evidence="1">Uncharacterized protein</fullName>
    </submittedName>
</protein>
<keyword evidence="2" id="KW-1185">Reference proteome</keyword>
<name>A0ACC0BQQ4_CATRO</name>
<evidence type="ECO:0000313" key="2">
    <source>
        <dbReference type="Proteomes" id="UP001060085"/>
    </source>
</evidence>
<proteinExistence type="predicted"/>
<reference evidence="2" key="1">
    <citation type="journal article" date="2023" name="Nat. Plants">
        <title>Single-cell RNA sequencing provides a high-resolution roadmap for understanding the multicellular compartmentation of specialized metabolism.</title>
        <authorList>
            <person name="Sun S."/>
            <person name="Shen X."/>
            <person name="Li Y."/>
            <person name="Li Y."/>
            <person name="Wang S."/>
            <person name="Li R."/>
            <person name="Zhang H."/>
            <person name="Shen G."/>
            <person name="Guo B."/>
            <person name="Wei J."/>
            <person name="Xu J."/>
            <person name="St-Pierre B."/>
            <person name="Chen S."/>
            <person name="Sun C."/>
        </authorList>
    </citation>
    <scope>NUCLEOTIDE SEQUENCE [LARGE SCALE GENOMIC DNA]</scope>
</reference>
<organism evidence="1 2">
    <name type="scientific">Catharanthus roseus</name>
    <name type="common">Madagascar periwinkle</name>
    <name type="synonym">Vinca rosea</name>
    <dbReference type="NCBI Taxonomy" id="4058"/>
    <lineage>
        <taxon>Eukaryota</taxon>
        <taxon>Viridiplantae</taxon>
        <taxon>Streptophyta</taxon>
        <taxon>Embryophyta</taxon>
        <taxon>Tracheophyta</taxon>
        <taxon>Spermatophyta</taxon>
        <taxon>Magnoliopsida</taxon>
        <taxon>eudicotyledons</taxon>
        <taxon>Gunneridae</taxon>
        <taxon>Pentapetalae</taxon>
        <taxon>asterids</taxon>
        <taxon>lamiids</taxon>
        <taxon>Gentianales</taxon>
        <taxon>Apocynaceae</taxon>
        <taxon>Rauvolfioideae</taxon>
        <taxon>Vinceae</taxon>
        <taxon>Catharanthinae</taxon>
        <taxon>Catharanthus</taxon>
    </lineage>
</organism>
<comment type="caution">
    <text evidence="1">The sequence shown here is derived from an EMBL/GenBank/DDBJ whole genome shotgun (WGS) entry which is preliminary data.</text>
</comment>
<accession>A0ACC0BQQ4</accession>
<dbReference type="Proteomes" id="UP001060085">
    <property type="component" value="Linkage Group LG02"/>
</dbReference>
<gene>
    <name evidence="1" type="ORF">M9H77_05943</name>
</gene>
<sequence>MINQFMKETEVSVVNHFEIVLMINLQRKMDLKNFIEEKEKVLISLGFALALHLVFQLGNKPIHKLYAENHIPFPTSDHYPGQRQGSERKIGSYKRNDCGMESALL</sequence>
<dbReference type="EMBL" id="CM044702">
    <property type="protein sequence ID" value="KAI5674993.1"/>
    <property type="molecule type" value="Genomic_DNA"/>
</dbReference>